<feature type="domain" description="Reverse transcriptase zinc-binding" evidence="2">
    <location>
        <begin position="10"/>
        <end position="76"/>
    </location>
</feature>
<dbReference type="GO" id="GO:0004523">
    <property type="term" value="F:RNA-DNA hybrid ribonuclease activity"/>
    <property type="evidence" value="ECO:0007669"/>
    <property type="project" value="InterPro"/>
</dbReference>
<proteinExistence type="predicted"/>
<organism evidence="3 4">
    <name type="scientific">Gossypium davidsonii</name>
    <name type="common">Davidson's cotton</name>
    <name type="synonym">Gossypium klotzschianum subsp. davidsonii</name>
    <dbReference type="NCBI Taxonomy" id="34287"/>
    <lineage>
        <taxon>Eukaryota</taxon>
        <taxon>Viridiplantae</taxon>
        <taxon>Streptophyta</taxon>
        <taxon>Embryophyta</taxon>
        <taxon>Tracheophyta</taxon>
        <taxon>Spermatophyta</taxon>
        <taxon>Magnoliopsida</taxon>
        <taxon>eudicotyledons</taxon>
        <taxon>Gunneridae</taxon>
        <taxon>Pentapetalae</taxon>
        <taxon>rosids</taxon>
        <taxon>malvids</taxon>
        <taxon>Malvales</taxon>
        <taxon>Malvaceae</taxon>
        <taxon>Malvoideae</taxon>
        <taxon>Gossypium</taxon>
    </lineage>
</organism>
<reference evidence="3 4" key="1">
    <citation type="journal article" date="2019" name="Genome Biol. Evol.">
        <title>Insights into the evolution of the New World diploid cottons (Gossypium, subgenus Houzingenia) based on genome sequencing.</title>
        <authorList>
            <person name="Grover C.E."/>
            <person name="Arick M.A. 2nd"/>
            <person name="Thrash A."/>
            <person name="Conover J.L."/>
            <person name="Sanders W.S."/>
            <person name="Peterson D.G."/>
            <person name="Frelichowski J.E."/>
            <person name="Scheffler J.A."/>
            <person name="Scheffler B.E."/>
            <person name="Wendel J.F."/>
        </authorList>
    </citation>
    <scope>NUCLEOTIDE SEQUENCE [LARGE SCALE GENOMIC DNA]</scope>
    <source>
        <strain evidence="3">27</strain>
        <tissue evidence="3">Leaf</tissue>
    </source>
</reference>
<dbReference type="InterPro" id="IPR053151">
    <property type="entry name" value="RNase_H-like"/>
</dbReference>
<dbReference type="PANTHER" id="PTHR47723">
    <property type="entry name" value="OS05G0353850 PROTEIN"/>
    <property type="match status" value="1"/>
</dbReference>
<dbReference type="InterPro" id="IPR026960">
    <property type="entry name" value="RVT-Znf"/>
</dbReference>
<evidence type="ECO:0000313" key="4">
    <source>
        <dbReference type="Proteomes" id="UP000593561"/>
    </source>
</evidence>
<dbReference type="InterPro" id="IPR044730">
    <property type="entry name" value="RNase_H-like_dom_plant"/>
</dbReference>
<dbReference type="InterPro" id="IPR002156">
    <property type="entry name" value="RNaseH_domain"/>
</dbReference>
<protein>
    <recommendedName>
        <fullName evidence="5">RNase H type-1 domain-containing protein</fullName>
    </recommendedName>
</protein>
<dbReference type="InterPro" id="IPR036397">
    <property type="entry name" value="RNaseH_sf"/>
</dbReference>
<comment type="caution">
    <text evidence="3">The sequence shown here is derived from an EMBL/GenBank/DDBJ whole genome shotgun (WGS) entry which is preliminary data.</text>
</comment>
<accession>A0A7J8SS15</accession>
<dbReference type="InterPro" id="IPR012337">
    <property type="entry name" value="RNaseH-like_sf"/>
</dbReference>
<dbReference type="Pfam" id="PF13966">
    <property type="entry name" value="zf-RVT"/>
    <property type="match status" value="1"/>
</dbReference>
<evidence type="ECO:0000259" key="2">
    <source>
        <dbReference type="Pfam" id="PF13966"/>
    </source>
</evidence>
<dbReference type="AlphaFoldDB" id="A0A7J8SS15"/>
<dbReference type="EMBL" id="JABFAC010000011">
    <property type="protein sequence ID" value="MBA0628908.1"/>
    <property type="molecule type" value="Genomic_DNA"/>
</dbReference>
<evidence type="ECO:0000313" key="3">
    <source>
        <dbReference type="EMBL" id="MBA0628908.1"/>
    </source>
</evidence>
<evidence type="ECO:0008006" key="5">
    <source>
        <dbReference type="Google" id="ProtNLM"/>
    </source>
</evidence>
<name>A0A7J8SS15_GOSDV</name>
<dbReference type="Proteomes" id="UP000593561">
    <property type="component" value="Unassembled WGS sequence"/>
</dbReference>
<dbReference type="Gene3D" id="3.30.420.10">
    <property type="entry name" value="Ribonuclease H-like superfamily/Ribonuclease H"/>
    <property type="match status" value="1"/>
</dbReference>
<keyword evidence="4" id="KW-1185">Reference proteome</keyword>
<dbReference type="CDD" id="cd06222">
    <property type="entry name" value="RNase_H_like"/>
    <property type="match status" value="1"/>
</dbReference>
<sequence length="213" mass="24373">MLKEGDWNLKDEKWKSVWKLPGPQRVRFFIWTALQERLLSNVERVRRGLAVDPSCTICGFHLEDILHILRDCAVAKDDTSMVHEEGSSWACLFGLLIWRLWKNCSFKPPIEEESFEDLIFLNTDGAVQLESKNVAPGGVVRDGNGDWIFGYNRRFGKCSIFNAELLGILEGLRLIQRRGHDEVIIQSDSLEAVKTILEITSTEANSTLIRRIQ</sequence>
<dbReference type="GO" id="GO:0003676">
    <property type="term" value="F:nucleic acid binding"/>
    <property type="evidence" value="ECO:0007669"/>
    <property type="project" value="InterPro"/>
</dbReference>
<gene>
    <name evidence="3" type="ORF">Godav_023538</name>
</gene>
<feature type="domain" description="RNase H type-1" evidence="1">
    <location>
        <begin position="122"/>
        <end position="208"/>
    </location>
</feature>
<dbReference type="PANTHER" id="PTHR47723:SF19">
    <property type="entry name" value="POLYNUCLEOTIDYL TRANSFERASE, RIBONUCLEASE H-LIKE SUPERFAMILY PROTEIN"/>
    <property type="match status" value="1"/>
</dbReference>
<dbReference type="Pfam" id="PF13456">
    <property type="entry name" value="RVT_3"/>
    <property type="match status" value="1"/>
</dbReference>
<evidence type="ECO:0000259" key="1">
    <source>
        <dbReference type="Pfam" id="PF13456"/>
    </source>
</evidence>
<dbReference type="SUPFAM" id="SSF53098">
    <property type="entry name" value="Ribonuclease H-like"/>
    <property type="match status" value="1"/>
</dbReference>
<feature type="non-terminal residue" evidence="3">
    <location>
        <position position="1"/>
    </location>
</feature>